<evidence type="ECO:0000313" key="1">
    <source>
        <dbReference type="EMBL" id="OHB01773.1"/>
    </source>
</evidence>
<gene>
    <name evidence="1" type="ORF">A3A96_04430</name>
</gene>
<accession>A0A1G2TX76</accession>
<name>A0A1G2TX76_9BACT</name>
<dbReference type="InterPro" id="IPR029044">
    <property type="entry name" value="Nucleotide-diphossugar_trans"/>
</dbReference>
<dbReference type="Proteomes" id="UP000177707">
    <property type="component" value="Unassembled WGS sequence"/>
</dbReference>
<proteinExistence type="predicted"/>
<organism evidence="1 2">
    <name type="scientific">Candidatus Zambryskibacteria bacterium RIFCSPLOWO2_01_FULL_39_39</name>
    <dbReference type="NCBI Taxonomy" id="1802758"/>
    <lineage>
        <taxon>Bacteria</taxon>
        <taxon>Candidatus Zambryskiibacteriota</taxon>
    </lineage>
</organism>
<dbReference type="SUPFAM" id="SSF53448">
    <property type="entry name" value="Nucleotide-diphospho-sugar transferases"/>
    <property type="match status" value="1"/>
</dbReference>
<protein>
    <recommendedName>
        <fullName evidence="3">Glycosyl transferase family 2</fullName>
    </recommendedName>
</protein>
<evidence type="ECO:0008006" key="3">
    <source>
        <dbReference type="Google" id="ProtNLM"/>
    </source>
</evidence>
<dbReference type="STRING" id="1802758.A3A96_04430"/>
<evidence type="ECO:0000313" key="2">
    <source>
        <dbReference type="Proteomes" id="UP000177707"/>
    </source>
</evidence>
<dbReference type="AlphaFoldDB" id="A0A1G2TX76"/>
<dbReference type="EMBL" id="MHWB01000010">
    <property type="protein sequence ID" value="OHB01773.1"/>
    <property type="molecule type" value="Genomic_DNA"/>
</dbReference>
<comment type="caution">
    <text evidence="1">The sequence shown here is derived from an EMBL/GenBank/DDBJ whole genome shotgun (WGS) entry which is preliminary data.</text>
</comment>
<dbReference type="Gene3D" id="3.90.550.10">
    <property type="entry name" value="Spore Coat Polysaccharide Biosynthesis Protein SpsA, Chain A"/>
    <property type="match status" value="1"/>
</dbReference>
<sequence length="432" mass="49259">MNEKTTNVYEADNLDYHHQLSEILNKLDGLNILAEVVIGVPFSRESEETVQSTLVKIQEGLEKYYPDKHFLLIALGESCSGVQINNILPPKVENIEFHGFHKYKNLIGKGWSMRMFVDIANHFNSHAVFFDADVSNIEYEWIKILLEPLFIKGKQCCVIPTVHRGAHDAETTNNLAFPLLSALYGKAPRHPLGGLRSFTSDVVKELASFTDTISNTSWFSESVSGYGIDIFYTIFSLKSGATIEEPYLGYISHSSLPVVDNGYKKAITQIVGSMFGFVEMDHAGWNLVQMEEITEKIETLFPPDADALAYLMAFKDNFLDNSTLTRKIVRPEIFPEIEHHYRADAKNIYLSPNTWAKIVYDFILYFHQAVSEEKRNILEAIFPIYCLRVGSFFRELQADADILNIENVVKLTAQNFKTNSTNFINDWKKLKH</sequence>
<reference evidence="1 2" key="1">
    <citation type="journal article" date="2016" name="Nat. Commun.">
        <title>Thousands of microbial genomes shed light on interconnected biogeochemical processes in an aquifer system.</title>
        <authorList>
            <person name="Anantharaman K."/>
            <person name="Brown C.T."/>
            <person name="Hug L.A."/>
            <person name="Sharon I."/>
            <person name="Castelle C.J."/>
            <person name="Probst A.J."/>
            <person name="Thomas B.C."/>
            <person name="Singh A."/>
            <person name="Wilkins M.J."/>
            <person name="Karaoz U."/>
            <person name="Brodie E.L."/>
            <person name="Williams K.H."/>
            <person name="Hubbard S.S."/>
            <person name="Banfield J.F."/>
        </authorList>
    </citation>
    <scope>NUCLEOTIDE SEQUENCE [LARGE SCALE GENOMIC DNA]</scope>
</reference>